<evidence type="ECO:0000313" key="2">
    <source>
        <dbReference type="Proteomes" id="UP000020529"/>
    </source>
</evidence>
<name>A0A015SZP2_BACFG</name>
<accession>A0A015SZP2</accession>
<protein>
    <submittedName>
        <fullName evidence="1">Uncharacterized protein</fullName>
    </submittedName>
</protein>
<reference evidence="1 2" key="1">
    <citation type="submission" date="2014-02" db="EMBL/GenBank/DDBJ databases">
        <authorList>
            <person name="Sears C."/>
            <person name="Carroll K."/>
            <person name="Sack B.R."/>
            <person name="Qadri F."/>
            <person name="Myers L.L."/>
            <person name="Chung G.-T."/>
            <person name="Escheverria P."/>
            <person name="Fraser C.M."/>
            <person name="Sadzewicz L."/>
            <person name="Shefchek K.A."/>
            <person name="Tallon L."/>
            <person name="Das S.P."/>
            <person name="Daugherty S."/>
            <person name="Mongodin E.F."/>
        </authorList>
    </citation>
    <scope>NUCLEOTIDE SEQUENCE [LARGE SCALE GENOMIC DNA]</scope>
    <source>
        <strain evidence="2">3988T(B)14</strain>
    </source>
</reference>
<proteinExistence type="predicted"/>
<dbReference type="Proteomes" id="UP000020529">
    <property type="component" value="Unassembled WGS sequence"/>
</dbReference>
<organism evidence="1 2">
    <name type="scientific">Bacteroides fragilis str. 3988T(B)14</name>
    <dbReference type="NCBI Taxonomy" id="1339315"/>
    <lineage>
        <taxon>Bacteria</taxon>
        <taxon>Pseudomonadati</taxon>
        <taxon>Bacteroidota</taxon>
        <taxon>Bacteroidia</taxon>
        <taxon>Bacteroidales</taxon>
        <taxon>Bacteroidaceae</taxon>
        <taxon>Bacteroides</taxon>
    </lineage>
</organism>
<evidence type="ECO:0000313" key="1">
    <source>
        <dbReference type="EMBL" id="EXY75687.1"/>
    </source>
</evidence>
<dbReference type="EMBL" id="JGCY01000228">
    <property type="protein sequence ID" value="EXY75687.1"/>
    <property type="molecule type" value="Genomic_DNA"/>
</dbReference>
<sequence>MYCCCFYNILKIRLLQVLILILSTDNMLETDIFCYLLEKRNPR</sequence>
<gene>
    <name evidence="1" type="ORF">M124_0521</name>
</gene>
<dbReference type="AlphaFoldDB" id="A0A015SZP2"/>
<comment type="caution">
    <text evidence="1">The sequence shown here is derived from an EMBL/GenBank/DDBJ whole genome shotgun (WGS) entry which is preliminary data.</text>
</comment>